<keyword evidence="2" id="KW-1185">Reference proteome</keyword>
<dbReference type="Proteomes" id="UP000006329">
    <property type="component" value="Unassembled WGS sequence"/>
</dbReference>
<proteinExistence type="predicted"/>
<organism evidence="1 2">
    <name type="scientific">Leptospira santarosai str. MOR084</name>
    <dbReference type="NCBI Taxonomy" id="1049984"/>
    <lineage>
        <taxon>Bacteria</taxon>
        <taxon>Pseudomonadati</taxon>
        <taxon>Spirochaetota</taxon>
        <taxon>Spirochaetia</taxon>
        <taxon>Leptospirales</taxon>
        <taxon>Leptospiraceae</taxon>
        <taxon>Leptospira</taxon>
    </lineage>
</organism>
<accession>A0A0E2BIJ7</accession>
<sequence>MVLCNKIAEGLDTRYIGESSVIEFLLGQVLMGVPTNYVSLRSSCQFERIFYNKVAGWRL</sequence>
<comment type="caution">
    <text evidence="1">The sequence shown here is derived from an EMBL/GenBank/DDBJ whole genome shotgun (WGS) entry which is preliminary data.</text>
</comment>
<dbReference type="EMBL" id="AHON02000027">
    <property type="protein sequence ID" value="EKO34746.1"/>
    <property type="molecule type" value="Genomic_DNA"/>
</dbReference>
<dbReference type="AlphaFoldDB" id="A0A0E2BIJ7"/>
<name>A0A0E2BIJ7_9LEPT</name>
<evidence type="ECO:0000313" key="2">
    <source>
        <dbReference type="Proteomes" id="UP000006329"/>
    </source>
</evidence>
<protein>
    <submittedName>
        <fullName evidence="1">Uncharacterized protein</fullName>
    </submittedName>
</protein>
<evidence type="ECO:0000313" key="1">
    <source>
        <dbReference type="EMBL" id="EKO34746.1"/>
    </source>
</evidence>
<reference evidence="1" key="1">
    <citation type="submission" date="2012-10" db="EMBL/GenBank/DDBJ databases">
        <authorList>
            <person name="Harkins D.M."/>
            <person name="Durkin A.S."/>
            <person name="Brinkac L.M."/>
            <person name="Haft D.H."/>
            <person name="Selengut J.D."/>
            <person name="Sanka R."/>
            <person name="DePew J."/>
            <person name="Purushe J."/>
            <person name="Matthias M.A."/>
            <person name="Vinetz J.M."/>
            <person name="Sutton G.G."/>
            <person name="Nierman W.C."/>
            <person name="Fouts D.E."/>
        </authorList>
    </citation>
    <scope>NUCLEOTIDE SEQUENCE [LARGE SCALE GENOMIC DNA]</scope>
    <source>
        <strain evidence="1">MOR084</strain>
    </source>
</reference>
<gene>
    <name evidence="1" type="ORF">LEP1GSC179_1473</name>
</gene>